<dbReference type="Gramene" id="TraesCS2D03G1071800.1">
    <property type="protein sequence ID" value="TraesCS2D03G1071800.1.CDS"/>
    <property type="gene ID" value="TraesCS2D03G1071800"/>
</dbReference>
<dbReference type="EnsemblPlants" id="TraesCS2D02G480000.1">
    <property type="protein sequence ID" value="TraesCS2D02G480000.1"/>
    <property type="gene ID" value="TraesCS2D02G480000"/>
</dbReference>
<evidence type="ECO:0000313" key="1">
    <source>
        <dbReference type="EnsemblPlants" id="TraesCS2D02G480000.1"/>
    </source>
</evidence>
<keyword evidence="2" id="KW-1185">Reference proteome</keyword>
<dbReference type="OrthoDB" id="701573at2759"/>
<reference evidence="1" key="1">
    <citation type="submission" date="2018-08" db="EMBL/GenBank/DDBJ databases">
        <authorList>
            <person name="Rossello M."/>
        </authorList>
    </citation>
    <scope>NUCLEOTIDE SEQUENCE [LARGE SCALE GENOMIC DNA]</scope>
    <source>
        <strain evidence="1">cv. Chinese Spring</strain>
    </source>
</reference>
<proteinExistence type="predicted"/>
<dbReference type="OMA" id="RICSCWI"/>
<evidence type="ECO:0000313" key="2">
    <source>
        <dbReference type="Proteomes" id="UP000019116"/>
    </source>
</evidence>
<name>A0A3B6DL55_WHEAT</name>
<dbReference type="Gramene" id="TraesCS2D02G480000.1">
    <property type="protein sequence ID" value="TraesCS2D02G480000.1"/>
    <property type="gene ID" value="TraesCS2D02G480000"/>
</dbReference>
<dbReference type="Proteomes" id="UP000019116">
    <property type="component" value="Chromosome 2D"/>
</dbReference>
<reference evidence="1" key="2">
    <citation type="submission" date="2018-10" db="UniProtKB">
        <authorList>
            <consortium name="EnsemblPlants"/>
        </authorList>
    </citation>
    <scope>IDENTIFICATION</scope>
</reference>
<dbReference type="Gramene" id="TraesWEE_scaffold_125233_01G000100.1">
    <property type="protein sequence ID" value="TraesWEE_scaffold_125233_01G000100.1"/>
    <property type="gene ID" value="TraesWEE_scaffold_125233_01G000100"/>
</dbReference>
<dbReference type="Gramene" id="TraesLDM2D03G01270180.1">
    <property type="protein sequence ID" value="TraesLDM2D03G01270180.1"/>
    <property type="gene ID" value="TraesLDM2D03G01270180"/>
</dbReference>
<accession>A0A3B6DL55</accession>
<dbReference type="Gramene" id="TraesSTA2D03G01258160.2">
    <property type="protein sequence ID" value="TraesSTA2D03G01258160.2"/>
    <property type="gene ID" value="TraesSTA2D03G01258160"/>
</dbReference>
<sequence>MLAAVAHAGRFTFPDLGNQHCRSPSLNTEVMTKEEEALSRLDELLTKAHLYSEFLLEKMDHQLQIMLAVIQMKNREEHVEDLNKGHGIKRKAKPKHYSDAVGINFVSSLALLETNPATTSEGSTFHMSGTTHIAGDVVSVWNRT</sequence>
<organism evidence="1">
    <name type="scientific">Triticum aestivum</name>
    <name type="common">Wheat</name>
    <dbReference type="NCBI Taxonomy" id="4565"/>
    <lineage>
        <taxon>Eukaryota</taxon>
        <taxon>Viridiplantae</taxon>
        <taxon>Streptophyta</taxon>
        <taxon>Embryophyta</taxon>
        <taxon>Tracheophyta</taxon>
        <taxon>Spermatophyta</taxon>
        <taxon>Magnoliopsida</taxon>
        <taxon>Liliopsida</taxon>
        <taxon>Poales</taxon>
        <taxon>Poaceae</taxon>
        <taxon>BOP clade</taxon>
        <taxon>Pooideae</taxon>
        <taxon>Triticodae</taxon>
        <taxon>Triticeae</taxon>
        <taxon>Triticinae</taxon>
        <taxon>Triticum</taxon>
    </lineage>
</organism>
<protein>
    <submittedName>
        <fullName evidence="1">Uncharacterized protein</fullName>
    </submittedName>
</protein>
<dbReference type="AlphaFoldDB" id="A0A3B6DL55"/>